<proteinExistence type="predicted"/>
<dbReference type="SUPFAM" id="SSF54928">
    <property type="entry name" value="RNA-binding domain, RBD"/>
    <property type="match status" value="1"/>
</dbReference>
<feature type="compositionally biased region" description="Basic and acidic residues" evidence="2">
    <location>
        <begin position="117"/>
        <end position="130"/>
    </location>
</feature>
<evidence type="ECO:0008006" key="5">
    <source>
        <dbReference type="Google" id="ProtNLM"/>
    </source>
</evidence>
<dbReference type="STRING" id="300112.A0A4S2JC90"/>
<dbReference type="EMBL" id="QBLH01003925">
    <property type="protein sequence ID" value="TGZ32219.1"/>
    <property type="molecule type" value="Genomic_DNA"/>
</dbReference>
<dbReference type="AlphaFoldDB" id="A0A4S2JC90"/>
<gene>
    <name evidence="3" type="ORF">DBV15_05540</name>
</gene>
<feature type="coiled-coil region" evidence="1">
    <location>
        <begin position="81"/>
        <end position="108"/>
    </location>
</feature>
<keyword evidence="1" id="KW-0175">Coiled coil</keyword>
<dbReference type="GO" id="GO:0005654">
    <property type="term" value="C:nucleoplasm"/>
    <property type="evidence" value="ECO:0007669"/>
    <property type="project" value="TreeGrafter"/>
</dbReference>
<dbReference type="PANTHER" id="PTHR20957:SF0">
    <property type="entry name" value="RNA-BINDING PROTEIN 48"/>
    <property type="match status" value="1"/>
</dbReference>
<name>A0A4S2JC90_9HYME</name>
<comment type="caution">
    <text evidence="3">The sequence shown here is derived from an EMBL/GenBank/DDBJ whole genome shotgun (WGS) entry which is preliminary data.</text>
</comment>
<evidence type="ECO:0000313" key="4">
    <source>
        <dbReference type="Proteomes" id="UP000310200"/>
    </source>
</evidence>
<organism evidence="3 4">
    <name type="scientific">Temnothorax longispinosus</name>
    <dbReference type="NCBI Taxonomy" id="300112"/>
    <lineage>
        <taxon>Eukaryota</taxon>
        <taxon>Metazoa</taxon>
        <taxon>Ecdysozoa</taxon>
        <taxon>Arthropoda</taxon>
        <taxon>Hexapoda</taxon>
        <taxon>Insecta</taxon>
        <taxon>Pterygota</taxon>
        <taxon>Neoptera</taxon>
        <taxon>Endopterygota</taxon>
        <taxon>Hymenoptera</taxon>
        <taxon>Apocrita</taxon>
        <taxon>Aculeata</taxon>
        <taxon>Formicoidea</taxon>
        <taxon>Formicidae</taxon>
        <taxon>Myrmicinae</taxon>
        <taxon>Temnothorax</taxon>
    </lineage>
</organism>
<dbReference type="InterPro" id="IPR035979">
    <property type="entry name" value="RBD_domain_sf"/>
</dbReference>
<accession>A0A4S2JC90</accession>
<feature type="region of interest" description="Disordered" evidence="2">
    <location>
        <begin position="117"/>
        <end position="152"/>
    </location>
</feature>
<protein>
    <recommendedName>
        <fullName evidence="5">RNA-binding protein 48</fullName>
    </recommendedName>
</protein>
<dbReference type="InterPro" id="IPR039599">
    <property type="entry name" value="RBM48"/>
</dbReference>
<keyword evidence="4" id="KW-1185">Reference proteome</keyword>
<reference evidence="3 4" key="1">
    <citation type="journal article" date="2019" name="Philos. Trans. R. Soc. Lond., B, Biol. Sci.">
        <title>Ant behaviour and brain gene expression of defending hosts depend on the ecological success of the intruding social parasite.</title>
        <authorList>
            <person name="Kaur R."/>
            <person name="Stoldt M."/>
            <person name="Jongepier E."/>
            <person name="Feldmeyer B."/>
            <person name="Menzel F."/>
            <person name="Bornberg-Bauer E."/>
            <person name="Foitzik S."/>
        </authorList>
    </citation>
    <scope>NUCLEOTIDE SEQUENCE [LARGE SCALE GENOMIC DNA]</scope>
    <source>
        <tissue evidence="3">Whole body</tissue>
    </source>
</reference>
<dbReference type="GO" id="GO:0003676">
    <property type="term" value="F:nucleic acid binding"/>
    <property type="evidence" value="ECO:0007669"/>
    <property type="project" value="InterPro"/>
</dbReference>
<evidence type="ECO:0000256" key="2">
    <source>
        <dbReference type="SAM" id="MobiDB-lite"/>
    </source>
</evidence>
<sequence>MPHLLICGVPQLQLVEEVKKLICPYGSMKAIQLVTEYPSEEFTETYHVHYAHIQSARIAKRFIDNKNFFGGILHVCYVPELETLEETKAKLEQRRKDVATQIKRIQQESVNPKVDKFIPRDRNIDPRPVPEPRLPINWEDDHNSSTVSSSEIHPAPYQSTEAVIQAGIQQANKNPDLNERKWKNYRGHHIDNKVKVVRPRLIDTRNIARLNFTEKTNMFSNVKKVESGITIKLLERSDSEKKKIVIKNPKYVSPDMRIWDVPKHFTVLKYSTEGQTGSNLPLRLKFSCDRAFINARDLGINMGVLSKSAAGDLGFLRLELIMKNINEGADLSSSEDETSTNILREAIDQQFLNNDMYSMKKVQVTPSEVQTNKLGENSLSSKQEDRFTNFGVTATFQSFIAKKLDEILERTIELESRETINYCAEQKRRRSKSSGIKLLSTSKKLLTITKVTEDCTERRDPKEIEKRSKRNRQIAEDDEDAFSKFREAAIDPERILSKLETKAWVNKRPESEFKYKRLQNGILIEM</sequence>
<dbReference type="Proteomes" id="UP000310200">
    <property type="component" value="Unassembled WGS sequence"/>
</dbReference>
<dbReference type="PANTHER" id="PTHR20957">
    <property type="entry name" value="RNA-BINDING PROTEIN 48"/>
    <property type="match status" value="1"/>
</dbReference>
<evidence type="ECO:0000313" key="3">
    <source>
        <dbReference type="EMBL" id="TGZ32219.1"/>
    </source>
</evidence>
<evidence type="ECO:0000256" key="1">
    <source>
        <dbReference type="SAM" id="Coils"/>
    </source>
</evidence>